<dbReference type="Pfam" id="PF00386">
    <property type="entry name" value="C1q"/>
    <property type="match status" value="1"/>
</dbReference>
<proteinExistence type="predicted"/>
<dbReference type="SUPFAM" id="SSF49842">
    <property type="entry name" value="TNF-like"/>
    <property type="match status" value="1"/>
</dbReference>
<evidence type="ECO:0000259" key="3">
    <source>
        <dbReference type="PROSITE" id="PS50871"/>
    </source>
</evidence>
<evidence type="ECO:0000256" key="2">
    <source>
        <dbReference type="ARBA" id="ARBA00022525"/>
    </source>
</evidence>
<dbReference type="Gene3D" id="2.60.120.40">
    <property type="match status" value="1"/>
</dbReference>
<keyword evidence="5" id="KW-1185">Reference proteome</keyword>
<evidence type="ECO:0000313" key="5">
    <source>
        <dbReference type="Proteomes" id="UP000507470"/>
    </source>
</evidence>
<reference evidence="4 5" key="1">
    <citation type="submission" date="2020-06" db="EMBL/GenBank/DDBJ databases">
        <authorList>
            <person name="Li R."/>
            <person name="Bekaert M."/>
        </authorList>
    </citation>
    <scope>NUCLEOTIDE SEQUENCE [LARGE SCALE GENOMIC DNA]</scope>
    <source>
        <strain evidence="5">wild</strain>
    </source>
</reference>
<dbReference type="GO" id="GO:0005576">
    <property type="term" value="C:extracellular region"/>
    <property type="evidence" value="ECO:0007669"/>
    <property type="project" value="UniProtKB-SubCell"/>
</dbReference>
<gene>
    <name evidence="4" type="ORF">MCOR_34623</name>
</gene>
<dbReference type="PANTHER" id="PTHR15427:SF2">
    <property type="entry name" value="EMILIN-3"/>
    <property type="match status" value="1"/>
</dbReference>
<sequence>MILGNLKSQLNEAIQILSETSKLVGGKDGGTQHIVQTVGFHAQLSRDVNLVRQQTVIFDKIITNEGGSYHSNTGHFVSPCNGLFSFTVTFLAQSPGDLHLEMVKNKVVLSLGYATKGHFEAGHMNAVVSLKKGDVVKVQHCIWGNIGPQTIDGGFGFFSGFLISRYL</sequence>
<comment type="subcellular location">
    <subcellularLocation>
        <location evidence="1">Secreted</location>
    </subcellularLocation>
</comment>
<organism evidence="4 5">
    <name type="scientific">Mytilus coruscus</name>
    <name type="common">Sea mussel</name>
    <dbReference type="NCBI Taxonomy" id="42192"/>
    <lineage>
        <taxon>Eukaryota</taxon>
        <taxon>Metazoa</taxon>
        <taxon>Spiralia</taxon>
        <taxon>Lophotrochozoa</taxon>
        <taxon>Mollusca</taxon>
        <taxon>Bivalvia</taxon>
        <taxon>Autobranchia</taxon>
        <taxon>Pteriomorphia</taxon>
        <taxon>Mytilida</taxon>
        <taxon>Mytiloidea</taxon>
        <taxon>Mytilidae</taxon>
        <taxon>Mytilinae</taxon>
        <taxon>Mytilus</taxon>
    </lineage>
</organism>
<name>A0A6J8CZQ5_MYTCO</name>
<evidence type="ECO:0000256" key="1">
    <source>
        <dbReference type="ARBA" id="ARBA00004613"/>
    </source>
</evidence>
<dbReference type="AlphaFoldDB" id="A0A6J8CZQ5"/>
<dbReference type="InterPro" id="IPR050392">
    <property type="entry name" value="Collagen/C1q_domain"/>
</dbReference>
<dbReference type="PRINTS" id="PR00007">
    <property type="entry name" value="COMPLEMNTC1Q"/>
</dbReference>
<dbReference type="GO" id="GO:0031012">
    <property type="term" value="C:extracellular matrix"/>
    <property type="evidence" value="ECO:0007669"/>
    <property type="project" value="TreeGrafter"/>
</dbReference>
<dbReference type="PROSITE" id="PS50871">
    <property type="entry name" value="C1Q"/>
    <property type="match status" value="1"/>
</dbReference>
<dbReference type="Proteomes" id="UP000507470">
    <property type="component" value="Unassembled WGS sequence"/>
</dbReference>
<dbReference type="SMART" id="SM00110">
    <property type="entry name" value="C1Q"/>
    <property type="match status" value="1"/>
</dbReference>
<keyword evidence="2" id="KW-0964">Secreted</keyword>
<feature type="domain" description="C1q" evidence="3">
    <location>
        <begin position="33"/>
        <end position="167"/>
    </location>
</feature>
<accession>A0A6J8CZQ5</accession>
<evidence type="ECO:0000313" key="4">
    <source>
        <dbReference type="EMBL" id="CAC5400442.1"/>
    </source>
</evidence>
<dbReference type="InterPro" id="IPR001073">
    <property type="entry name" value="C1q_dom"/>
</dbReference>
<dbReference type="EMBL" id="CACVKT020006204">
    <property type="protein sequence ID" value="CAC5400442.1"/>
    <property type="molecule type" value="Genomic_DNA"/>
</dbReference>
<protein>
    <recommendedName>
        <fullName evidence="3">C1q domain-containing protein</fullName>
    </recommendedName>
</protein>
<dbReference type="InterPro" id="IPR008983">
    <property type="entry name" value="Tumour_necrosis_fac-like_dom"/>
</dbReference>
<dbReference type="OrthoDB" id="6161780at2759"/>
<dbReference type="PANTHER" id="PTHR15427">
    <property type="entry name" value="EMILIN ELASTIN MICROFIBRIL INTERFACE-LOCATED PROTEIN ELASTIN MICROFIBRIL INTERFACER"/>
    <property type="match status" value="1"/>
</dbReference>